<dbReference type="SUPFAM" id="SSF102588">
    <property type="entry name" value="LmbE-like"/>
    <property type="match status" value="1"/>
</dbReference>
<reference evidence="4" key="2">
    <citation type="submission" date="2023-05" db="EMBL/GenBank/DDBJ databases">
        <authorList>
            <consortium name="Lawrence Berkeley National Laboratory"/>
            <person name="Steindorff A."/>
            <person name="Hensen N."/>
            <person name="Bonometti L."/>
            <person name="Westerberg I."/>
            <person name="Brannstrom I.O."/>
            <person name="Guillou S."/>
            <person name="Cros-Aarteil S."/>
            <person name="Calhoun S."/>
            <person name="Haridas S."/>
            <person name="Kuo A."/>
            <person name="Mondo S."/>
            <person name="Pangilinan J."/>
            <person name="Riley R."/>
            <person name="Labutti K."/>
            <person name="Andreopoulos B."/>
            <person name="Lipzen A."/>
            <person name="Chen C."/>
            <person name="Yanf M."/>
            <person name="Daum C."/>
            <person name="Ng V."/>
            <person name="Clum A."/>
            <person name="Ohm R."/>
            <person name="Martin F."/>
            <person name="Silar P."/>
            <person name="Natvig D."/>
            <person name="Lalanne C."/>
            <person name="Gautier V."/>
            <person name="Ament-Velasquez S.L."/>
            <person name="Kruys A."/>
            <person name="Hutchinson M.I."/>
            <person name="Powell A.J."/>
            <person name="Barry K."/>
            <person name="Miller A.N."/>
            <person name="Grigoriev I.V."/>
            <person name="Debuchy R."/>
            <person name="Gladieux P."/>
            <person name="Thoren M.H."/>
            <person name="Johannesson H."/>
        </authorList>
    </citation>
    <scope>NUCLEOTIDE SEQUENCE</scope>
    <source>
        <strain evidence="4">CBS 990.96</strain>
    </source>
</reference>
<reference evidence="4" key="1">
    <citation type="journal article" date="2023" name="Mol. Phylogenet. Evol.">
        <title>Genome-scale phylogeny and comparative genomics of the fungal order Sordariales.</title>
        <authorList>
            <person name="Hensen N."/>
            <person name="Bonometti L."/>
            <person name="Westerberg I."/>
            <person name="Brannstrom I.O."/>
            <person name="Guillou S."/>
            <person name="Cros-Aarteil S."/>
            <person name="Calhoun S."/>
            <person name="Haridas S."/>
            <person name="Kuo A."/>
            <person name="Mondo S."/>
            <person name="Pangilinan J."/>
            <person name="Riley R."/>
            <person name="LaButti K."/>
            <person name="Andreopoulos B."/>
            <person name="Lipzen A."/>
            <person name="Chen C."/>
            <person name="Yan M."/>
            <person name="Daum C."/>
            <person name="Ng V."/>
            <person name="Clum A."/>
            <person name="Steindorff A."/>
            <person name="Ohm R.A."/>
            <person name="Martin F."/>
            <person name="Silar P."/>
            <person name="Natvig D.O."/>
            <person name="Lalanne C."/>
            <person name="Gautier V."/>
            <person name="Ament-Velasquez S.L."/>
            <person name="Kruys A."/>
            <person name="Hutchinson M.I."/>
            <person name="Powell A.J."/>
            <person name="Barry K."/>
            <person name="Miller A.N."/>
            <person name="Grigoriev I.V."/>
            <person name="Debuchy R."/>
            <person name="Gladieux P."/>
            <person name="Hiltunen Thoren M."/>
            <person name="Johannesson H."/>
        </authorList>
    </citation>
    <scope>NUCLEOTIDE SEQUENCE</scope>
    <source>
        <strain evidence="4">CBS 990.96</strain>
    </source>
</reference>
<dbReference type="GO" id="GO:0005783">
    <property type="term" value="C:endoplasmic reticulum"/>
    <property type="evidence" value="ECO:0007669"/>
    <property type="project" value="TreeGrafter"/>
</dbReference>
<dbReference type="Gene3D" id="3.40.50.10320">
    <property type="entry name" value="LmbE-like"/>
    <property type="match status" value="1"/>
</dbReference>
<keyword evidence="3" id="KW-0472">Membrane</keyword>
<comment type="caution">
    <text evidence="4">The sequence shown here is derived from an EMBL/GenBank/DDBJ whole genome shotgun (WGS) entry which is preliminary data.</text>
</comment>
<keyword evidence="3" id="KW-0812">Transmembrane</keyword>
<evidence type="ECO:0000256" key="2">
    <source>
        <dbReference type="ARBA" id="ARBA00012176"/>
    </source>
</evidence>
<proteinExistence type="inferred from homology"/>
<keyword evidence="3" id="KW-1133">Transmembrane helix</keyword>
<protein>
    <recommendedName>
        <fullName evidence="2">N-acetylglucosaminylphosphatidylinositol deacetylase</fullName>
        <ecNumber evidence="2">3.5.1.89</ecNumber>
    </recommendedName>
</protein>
<keyword evidence="5" id="KW-1185">Reference proteome</keyword>
<dbReference type="Proteomes" id="UP001301958">
    <property type="component" value="Unassembled WGS sequence"/>
</dbReference>
<comment type="similarity">
    <text evidence="1">Belongs to the PIGL family.</text>
</comment>
<dbReference type="InterPro" id="IPR003737">
    <property type="entry name" value="GlcNAc_PI_deacetylase-related"/>
</dbReference>
<gene>
    <name evidence="4" type="ORF">QBC38DRAFT_134000</name>
</gene>
<dbReference type="EMBL" id="MU865558">
    <property type="protein sequence ID" value="KAK4221342.1"/>
    <property type="molecule type" value="Genomic_DNA"/>
</dbReference>
<feature type="transmembrane region" description="Helical" evidence="3">
    <location>
        <begin position="21"/>
        <end position="44"/>
    </location>
</feature>
<dbReference type="AlphaFoldDB" id="A0AAN6YR96"/>
<evidence type="ECO:0000313" key="5">
    <source>
        <dbReference type="Proteomes" id="UP001301958"/>
    </source>
</evidence>
<dbReference type="InterPro" id="IPR024078">
    <property type="entry name" value="LmbE-like_dom_sf"/>
</dbReference>
<dbReference type="PANTHER" id="PTHR12993">
    <property type="entry name" value="N-ACETYLGLUCOSAMINYL-PHOSPHATIDYLINOSITOL DE-N-ACETYLASE-RELATED"/>
    <property type="match status" value="1"/>
</dbReference>
<dbReference type="GO" id="GO:0000225">
    <property type="term" value="F:N-acetylglucosaminylphosphatidylinositol deacetylase activity"/>
    <property type="evidence" value="ECO:0007669"/>
    <property type="project" value="UniProtKB-EC"/>
</dbReference>
<organism evidence="4 5">
    <name type="scientific">Podospora fimiseda</name>
    <dbReference type="NCBI Taxonomy" id="252190"/>
    <lineage>
        <taxon>Eukaryota</taxon>
        <taxon>Fungi</taxon>
        <taxon>Dikarya</taxon>
        <taxon>Ascomycota</taxon>
        <taxon>Pezizomycotina</taxon>
        <taxon>Sordariomycetes</taxon>
        <taxon>Sordariomycetidae</taxon>
        <taxon>Sordariales</taxon>
        <taxon>Podosporaceae</taxon>
        <taxon>Podospora</taxon>
    </lineage>
</organism>
<dbReference type="EC" id="3.5.1.89" evidence="2"/>
<dbReference type="PANTHER" id="PTHR12993:SF11">
    <property type="entry name" value="N-ACETYLGLUCOSAMINYL-PHOSPHATIDYLINOSITOL DE-N-ACETYLASE"/>
    <property type="match status" value="1"/>
</dbReference>
<sequence>MKILAKPSHLLNKIPRRTLRLLVRLGVLAVVIPIILQWLIAYIVGSDARILPPQLLHAKNLMIVTAHPDDECLFFAPSILGVLERNTKMVGGLLVMSTGNNYGKGETRSLELKGSCKALGIHFQRCIALDHPDLQDDPKKWWNTGLIENFVHEHVIKWEVDAIITFDEGGVSGHINHRAVSAAVRRYTATNPEAPVAFSLTTTSLIRKYTVLGDLPLTALRFTWRIIEALSFPATKVDPKTSDRALAANSWHRYLLTRSAFASHRSQYTWDRYLYMILSRYVWFNDLQRFPHVSDQAGAGAA</sequence>
<name>A0AAN6YR96_9PEZI</name>
<accession>A0AAN6YR96</accession>
<dbReference type="Pfam" id="PF02585">
    <property type="entry name" value="PIG-L"/>
    <property type="match status" value="1"/>
</dbReference>
<evidence type="ECO:0000313" key="4">
    <source>
        <dbReference type="EMBL" id="KAK4221342.1"/>
    </source>
</evidence>
<evidence type="ECO:0000256" key="1">
    <source>
        <dbReference type="ARBA" id="ARBA00006066"/>
    </source>
</evidence>
<evidence type="ECO:0000256" key="3">
    <source>
        <dbReference type="SAM" id="Phobius"/>
    </source>
</evidence>